<dbReference type="PANTHER" id="PTHR31672:SF2">
    <property type="entry name" value="F-BOX DOMAIN-CONTAINING PROTEIN"/>
    <property type="match status" value="1"/>
</dbReference>
<dbReference type="Proteomes" id="UP001054889">
    <property type="component" value="Unassembled WGS sequence"/>
</dbReference>
<evidence type="ECO:0000313" key="2">
    <source>
        <dbReference type="EMBL" id="GJN15366.1"/>
    </source>
</evidence>
<accession>A0AAV5DYR1</accession>
<dbReference type="Pfam" id="PF00646">
    <property type="entry name" value="F-box"/>
    <property type="match status" value="1"/>
</dbReference>
<gene>
    <name evidence="2" type="primary">gb02273</name>
    <name evidence="2" type="ORF">PR202_gb02273</name>
</gene>
<organism evidence="2 3">
    <name type="scientific">Eleusine coracana subsp. coracana</name>
    <dbReference type="NCBI Taxonomy" id="191504"/>
    <lineage>
        <taxon>Eukaryota</taxon>
        <taxon>Viridiplantae</taxon>
        <taxon>Streptophyta</taxon>
        <taxon>Embryophyta</taxon>
        <taxon>Tracheophyta</taxon>
        <taxon>Spermatophyta</taxon>
        <taxon>Magnoliopsida</taxon>
        <taxon>Liliopsida</taxon>
        <taxon>Poales</taxon>
        <taxon>Poaceae</taxon>
        <taxon>PACMAD clade</taxon>
        <taxon>Chloridoideae</taxon>
        <taxon>Cynodonteae</taxon>
        <taxon>Eleusininae</taxon>
        <taxon>Eleusine</taxon>
    </lineage>
</organism>
<dbReference type="CDD" id="cd22157">
    <property type="entry name" value="F-box_AtFBW1-like"/>
    <property type="match status" value="1"/>
</dbReference>
<feature type="domain" description="F-box" evidence="1">
    <location>
        <begin position="38"/>
        <end position="78"/>
    </location>
</feature>
<keyword evidence="3" id="KW-1185">Reference proteome</keyword>
<proteinExistence type="predicted"/>
<sequence>MYRQEAAVRRSNHVRDNKLLVDRDIYVQKRSMETLQVLCDDIVVEILVRLPSKSVLRCRAVCKNWLRITTDPSFLTLHADASAARDDRTPGLDDSERHSCVSQRPGLYIVCNPATRQWTNMPVLAPQPCFTAFPCGFYRHGPSGQYRLLCRGIVLVGEEEEESDIANYYGMGAAANYYYILTAGGGRPRQLLRQRAPADRPLLRIGYQVPVSHRGVLIWCSLHPMAPRMGKMLTFHTVSEAFRLMATPSHGQEVAILFELDRELCVATIPPCVSRLDIWVLHDYAAETWT</sequence>
<dbReference type="InterPro" id="IPR001810">
    <property type="entry name" value="F-box_dom"/>
</dbReference>
<comment type="caution">
    <text evidence="2">The sequence shown here is derived from an EMBL/GenBank/DDBJ whole genome shotgun (WGS) entry which is preliminary data.</text>
</comment>
<evidence type="ECO:0000313" key="3">
    <source>
        <dbReference type="Proteomes" id="UP001054889"/>
    </source>
</evidence>
<dbReference type="SUPFAM" id="SSF81383">
    <property type="entry name" value="F-box domain"/>
    <property type="match status" value="1"/>
</dbReference>
<dbReference type="InterPro" id="IPR036047">
    <property type="entry name" value="F-box-like_dom_sf"/>
</dbReference>
<dbReference type="Gene3D" id="1.20.1280.50">
    <property type="match status" value="1"/>
</dbReference>
<dbReference type="SMART" id="SM00256">
    <property type="entry name" value="FBOX"/>
    <property type="match status" value="1"/>
</dbReference>
<reference evidence="2" key="1">
    <citation type="journal article" date="2018" name="DNA Res.">
        <title>Multiple hybrid de novo genome assembly of finger millet, an orphan allotetraploid crop.</title>
        <authorList>
            <person name="Hatakeyama M."/>
            <person name="Aluri S."/>
            <person name="Balachadran M.T."/>
            <person name="Sivarajan S.R."/>
            <person name="Patrignani A."/>
            <person name="Gruter S."/>
            <person name="Poveda L."/>
            <person name="Shimizu-Inatsugi R."/>
            <person name="Baeten J."/>
            <person name="Francoijs K.J."/>
            <person name="Nataraja K.N."/>
            <person name="Reddy Y.A.N."/>
            <person name="Phadnis S."/>
            <person name="Ravikumar R.L."/>
            <person name="Schlapbach R."/>
            <person name="Sreeman S.M."/>
            <person name="Shimizu K.K."/>
        </authorList>
    </citation>
    <scope>NUCLEOTIDE SEQUENCE</scope>
</reference>
<dbReference type="InterPro" id="IPR050796">
    <property type="entry name" value="SCF_F-box_component"/>
</dbReference>
<evidence type="ECO:0000259" key="1">
    <source>
        <dbReference type="SMART" id="SM00256"/>
    </source>
</evidence>
<dbReference type="EMBL" id="BQKI01000071">
    <property type="protein sequence ID" value="GJN15366.1"/>
    <property type="molecule type" value="Genomic_DNA"/>
</dbReference>
<reference evidence="2" key="2">
    <citation type="submission" date="2021-12" db="EMBL/GenBank/DDBJ databases">
        <title>Resequencing data analysis of finger millet.</title>
        <authorList>
            <person name="Hatakeyama M."/>
            <person name="Aluri S."/>
            <person name="Balachadran M.T."/>
            <person name="Sivarajan S.R."/>
            <person name="Poveda L."/>
            <person name="Shimizu-Inatsugi R."/>
            <person name="Schlapbach R."/>
            <person name="Sreeman S.M."/>
            <person name="Shimizu K.K."/>
        </authorList>
    </citation>
    <scope>NUCLEOTIDE SEQUENCE</scope>
</reference>
<protein>
    <recommendedName>
        <fullName evidence="1">F-box domain-containing protein</fullName>
    </recommendedName>
</protein>
<name>A0AAV5DYR1_ELECO</name>
<dbReference type="PANTHER" id="PTHR31672">
    <property type="entry name" value="BNACNNG10540D PROTEIN"/>
    <property type="match status" value="1"/>
</dbReference>
<dbReference type="AlphaFoldDB" id="A0AAV5DYR1"/>